<reference evidence="9" key="1">
    <citation type="submission" date="2021-04" db="EMBL/GenBank/DDBJ databases">
        <authorList>
            <consortium name="Wellcome Sanger Institute Data Sharing"/>
        </authorList>
    </citation>
    <scope>NUCLEOTIDE SEQUENCE [LARGE SCALE GENOMIC DNA]</scope>
</reference>
<evidence type="ECO:0000313" key="9">
    <source>
        <dbReference type="Ensembl" id="ENSENLP00000049687.1"/>
    </source>
</evidence>
<feature type="compositionally biased region" description="Polar residues" evidence="7">
    <location>
        <begin position="779"/>
        <end position="792"/>
    </location>
</feature>
<dbReference type="PANTHER" id="PTHR21603">
    <property type="entry name" value="ANTIGEN KI-67-LIKE PROTEIN"/>
    <property type="match status" value="1"/>
</dbReference>
<feature type="region of interest" description="Disordered" evidence="7">
    <location>
        <begin position="822"/>
        <end position="867"/>
    </location>
</feature>
<keyword evidence="3" id="KW-0597">Phosphoprotein</keyword>
<dbReference type="AlphaFoldDB" id="A0A665X175"/>
<gene>
    <name evidence="9" type="primary">cdca2</name>
</gene>
<reference evidence="9" key="2">
    <citation type="submission" date="2025-08" db="UniProtKB">
        <authorList>
            <consortium name="Ensembl"/>
        </authorList>
    </citation>
    <scope>IDENTIFICATION</scope>
</reference>
<dbReference type="GO" id="GO:0007088">
    <property type="term" value="P:regulation of mitotic nuclear division"/>
    <property type="evidence" value="ECO:0007669"/>
    <property type="project" value="TreeGrafter"/>
</dbReference>
<reference evidence="9" key="3">
    <citation type="submission" date="2025-09" db="UniProtKB">
        <authorList>
            <consortium name="Ensembl"/>
        </authorList>
    </citation>
    <scope>IDENTIFICATION</scope>
</reference>
<accession>A0A665X175</accession>
<keyword evidence="5" id="KW-0539">Nucleus</keyword>
<dbReference type="Ensembl" id="ENSENLT00000050905.1">
    <property type="protein sequence ID" value="ENSENLP00000049687.1"/>
    <property type="gene ID" value="ENSENLG00000020909.1"/>
</dbReference>
<evidence type="ECO:0000256" key="3">
    <source>
        <dbReference type="ARBA" id="ARBA00022553"/>
    </source>
</evidence>
<evidence type="ECO:0000256" key="5">
    <source>
        <dbReference type="ARBA" id="ARBA00023242"/>
    </source>
</evidence>
<dbReference type="GO" id="GO:0005634">
    <property type="term" value="C:nucleus"/>
    <property type="evidence" value="ECO:0007669"/>
    <property type="project" value="UniProtKB-SubCell"/>
</dbReference>
<protein>
    <recommendedName>
        <fullName evidence="8">PP1-binding domain-containing protein</fullName>
    </recommendedName>
</protein>
<dbReference type="PANTHER" id="PTHR21603:SF16">
    <property type="entry name" value="CELL DIVISION CYCLE-ASSOCIATED PROTEIN 2"/>
    <property type="match status" value="1"/>
</dbReference>
<dbReference type="Pfam" id="PF15276">
    <property type="entry name" value="PP1_bind"/>
    <property type="match status" value="1"/>
</dbReference>
<evidence type="ECO:0000256" key="7">
    <source>
        <dbReference type="SAM" id="MobiDB-lite"/>
    </source>
</evidence>
<feature type="region of interest" description="Disordered" evidence="7">
    <location>
        <begin position="62"/>
        <end position="89"/>
    </location>
</feature>
<proteinExistence type="predicted"/>
<feature type="region of interest" description="Disordered" evidence="7">
    <location>
        <begin position="170"/>
        <end position="191"/>
    </location>
</feature>
<evidence type="ECO:0000259" key="8">
    <source>
        <dbReference type="Pfam" id="PF15276"/>
    </source>
</evidence>
<dbReference type="GO" id="GO:0005694">
    <property type="term" value="C:chromosome"/>
    <property type="evidence" value="ECO:0007669"/>
    <property type="project" value="TreeGrafter"/>
</dbReference>
<feature type="compositionally biased region" description="Basic and acidic residues" evidence="7">
    <location>
        <begin position="653"/>
        <end position="671"/>
    </location>
</feature>
<dbReference type="RefSeq" id="XP_029366846.1">
    <property type="nucleotide sequence ID" value="XM_029510986.1"/>
</dbReference>
<feature type="region of interest" description="Disordered" evidence="7">
    <location>
        <begin position="1"/>
        <end position="37"/>
    </location>
</feature>
<name>A0A665X175_ECHNA</name>
<comment type="subcellular location">
    <subcellularLocation>
        <location evidence="1">Nucleus</location>
    </subcellularLocation>
</comment>
<evidence type="ECO:0000313" key="10">
    <source>
        <dbReference type="Proteomes" id="UP000472264"/>
    </source>
</evidence>
<dbReference type="GeneID" id="115049045"/>
<keyword evidence="6" id="KW-0131">Cell cycle</keyword>
<feature type="region of interest" description="Disordered" evidence="7">
    <location>
        <begin position="461"/>
        <end position="528"/>
    </location>
</feature>
<dbReference type="CTD" id="157313"/>
<evidence type="ECO:0000256" key="4">
    <source>
        <dbReference type="ARBA" id="ARBA00022843"/>
    </source>
</evidence>
<organism evidence="9 10">
    <name type="scientific">Echeneis naucrates</name>
    <name type="common">Live sharksucker</name>
    <dbReference type="NCBI Taxonomy" id="173247"/>
    <lineage>
        <taxon>Eukaryota</taxon>
        <taxon>Metazoa</taxon>
        <taxon>Chordata</taxon>
        <taxon>Craniata</taxon>
        <taxon>Vertebrata</taxon>
        <taxon>Euteleostomi</taxon>
        <taxon>Actinopterygii</taxon>
        <taxon>Neopterygii</taxon>
        <taxon>Teleostei</taxon>
        <taxon>Neoteleostei</taxon>
        <taxon>Acanthomorphata</taxon>
        <taxon>Carangaria</taxon>
        <taxon>Carangiformes</taxon>
        <taxon>Echeneidae</taxon>
        <taxon>Echeneis</taxon>
    </lineage>
</organism>
<evidence type="ECO:0000256" key="1">
    <source>
        <dbReference type="ARBA" id="ARBA00004123"/>
    </source>
</evidence>
<dbReference type="FunCoup" id="A0A665X175">
    <property type="interactions" value="845"/>
</dbReference>
<feature type="compositionally biased region" description="Basic residues" evidence="7">
    <location>
        <begin position="633"/>
        <end position="645"/>
    </location>
</feature>
<feature type="region of interest" description="Disordered" evidence="7">
    <location>
        <begin position="427"/>
        <end position="447"/>
    </location>
</feature>
<evidence type="ECO:0000256" key="6">
    <source>
        <dbReference type="ARBA" id="ARBA00023306"/>
    </source>
</evidence>
<evidence type="ECO:0000256" key="2">
    <source>
        <dbReference type="ARBA" id="ARBA00022499"/>
    </source>
</evidence>
<keyword evidence="2" id="KW-1017">Isopeptide bond</keyword>
<dbReference type="Proteomes" id="UP000472264">
    <property type="component" value="Chromosome 9"/>
</dbReference>
<feature type="region of interest" description="Disordered" evidence="7">
    <location>
        <begin position="776"/>
        <end position="797"/>
    </location>
</feature>
<keyword evidence="4" id="KW-0832">Ubl conjugation</keyword>
<dbReference type="OrthoDB" id="9947694at2759"/>
<sequence>MLKMANIEKNTAGAGADQIEKMGPSEEEAPPICPNGTLPPLNFSELTPTQFGISVQSFIPAASSNSKDKSRLAQIKARRRSNIGVRGSPETNSLIRFMAQQRMKTPTHQTPESVRSSPYLPRVVSTLRQKMATFQSVMDVEESGVCDLMPKDDRNIGGYIKTRDYLSDGNSFDEGKENQPTAMMPTPKKRRYLGPLKGCEVQIREAGSPNLHFNVKKQEEDLEPVTHVLTRGPLPSSETVEKAQAVLMSPTLHVHSECQACSPAENQKDGAFKLQSPNRPLEDDPAIASPAYSTSLVNIPSVPSLLEMKPTGESDAIGICTVKKKKQVRFGGPLSPEFFDRDLPPSTPLQKGGTPARAPTPGDGLQLRSLLKTPQRSEAQTPKSQPNLSSPNMFGASPTLPMPRHYRIQHVEEDYEEKVEKIVFPSMEESDSDVASGAESETTPSTVSVVNVMNEAAAICEQEKQSPADIEPPAPVRSRNQRKKQPELGYESTSKAPARSRSQKRKQPEESEPAKRSTRSAAKLASGKMKVTSQTTWCWNRGVDRSLYGSREYASKNPSLSPITERLSFTPEALQAPSTSCTGHEASQPETLSNPEANDSTQVTRDPTVTHILEKPLGDLVTPSNSDKGGKQLSRRRVKGKRLKRQVSLADCDLLRKEPQDQTEGKPEEHFQNQTTTNLKAARKTLKHTVAKQRRVDIELGAQTSAMTPTTDSKRELEHHANLNTRPSSGEELNHTMNVPAEVAKRKAKQSLRSSVNSPPLQEQADLLEEHQNRLGDQAASNPENDSRSSSDTQEENGVADLDLAPSLGDFNLEDVFKPVATRGQHSVRRSMRNKCNADKSDNSAGLAWLPWTSPNSSKEVRRRSRSFCSGPLVQSSLLETQNNDS</sequence>
<feature type="domain" description="PP1-binding" evidence="8">
    <location>
        <begin position="324"/>
        <end position="374"/>
    </location>
</feature>
<feature type="compositionally biased region" description="Polar residues" evidence="7">
    <location>
        <begin position="588"/>
        <end position="607"/>
    </location>
</feature>
<feature type="compositionally biased region" description="Basic and acidic residues" evidence="7">
    <location>
        <begin position="506"/>
        <end position="515"/>
    </location>
</feature>
<dbReference type="InterPro" id="IPR029334">
    <property type="entry name" value="PP1-bd"/>
</dbReference>
<feature type="compositionally biased region" description="Polar residues" evidence="7">
    <location>
        <begin position="372"/>
        <end position="392"/>
    </location>
</feature>
<feature type="region of interest" description="Disordered" evidence="7">
    <location>
        <begin position="333"/>
        <end position="401"/>
    </location>
</feature>
<dbReference type="GO" id="GO:0051983">
    <property type="term" value="P:regulation of chromosome segregation"/>
    <property type="evidence" value="ECO:0007669"/>
    <property type="project" value="TreeGrafter"/>
</dbReference>
<dbReference type="OMA" id="DSHRSEM"/>
<keyword evidence="10" id="KW-1185">Reference proteome</keyword>
<dbReference type="InParanoid" id="A0A665X175"/>
<feature type="region of interest" description="Disordered" evidence="7">
    <location>
        <begin position="573"/>
        <end position="675"/>
    </location>
</feature>